<feature type="domain" description="Amine oxidase" evidence="2">
    <location>
        <begin position="112"/>
        <end position="361"/>
    </location>
</feature>
<proteinExistence type="inferred from homology"/>
<dbReference type="Pfam" id="PF13450">
    <property type="entry name" value="NAD_binding_8"/>
    <property type="match status" value="1"/>
</dbReference>
<dbReference type="InterPro" id="IPR036188">
    <property type="entry name" value="FAD/NAD-bd_sf"/>
</dbReference>
<dbReference type="EC" id="1.4.3.4" evidence="3"/>
<accession>A0ABS4SDS8</accession>
<evidence type="ECO:0000259" key="2">
    <source>
        <dbReference type="Pfam" id="PF01593"/>
    </source>
</evidence>
<dbReference type="GO" id="GO:0097621">
    <property type="term" value="F:monoamine oxidase activity"/>
    <property type="evidence" value="ECO:0007669"/>
    <property type="project" value="UniProtKB-EC"/>
</dbReference>
<dbReference type="Gene3D" id="3.50.50.60">
    <property type="entry name" value="FAD/NAD(P)-binding domain"/>
    <property type="match status" value="2"/>
</dbReference>
<dbReference type="PANTHER" id="PTHR43563:SF1">
    <property type="entry name" value="AMINE OXIDASE [FLAVIN-CONTAINING] B"/>
    <property type="match status" value="1"/>
</dbReference>
<keyword evidence="4" id="KW-1185">Reference proteome</keyword>
<dbReference type="EMBL" id="JAGIKX010000028">
    <property type="protein sequence ID" value="MBP2258547.1"/>
    <property type="molecule type" value="Genomic_DNA"/>
</dbReference>
<protein>
    <submittedName>
        <fullName evidence="3">Monoamine oxidase</fullName>
        <ecNumber evidence="3">1.4.3.4</ecNumber>
    </submittedName>
</protein>
<dbReference type="Proteomes" id="UP001519294">
    <property type="component" value="Unassembled WGS sequence"/>
</dbReference>
<evidence type="ECO:0000313" key="3">
    <source>
        <dbReference type="EMBL" id="MBP2258547.1"/>
    </source>
</evidence>
<evidence type="ECO:0000256" key="1">
    <source>
        <dbReference type="ARBA" id="ARBA00005995"/>
    </source>
</evidence>
<reference evidence="3 4" key="1">
    <citation type="submission" date="2021-03" db="EMBL/GenBank/DDBJ databases">
        <title>Genomic Encyclopedia of Type Strains, Phase IV (KMG-IV): sequencing the most valuable type-strain genomes for metagenomic binning, comparative biology and taxonomic classification.</title>
        <authorList>
            <person name="Goeker M."/>
        </authorList>
    </citation>
    <scope>NUCLEOTIDE SEQUENCE [LARGE SCALE GENOMIC DNA]</scope>
    <source>
        <strain evidence="3 4">DSM 25790</strain>
    </source>
</reference>
<dbReference type="SUPFAM" id="SSF51905">
    <property type="entry name" value="FAD/NAD(P)-binding domain"/>
    <property type="match status" value="1"/>
</dbReference>
<dbReference type="PANTHER" id="PTHR43563">
    <property type="entry name" value="AMINE OXIDASE"/>
    <property type="match status" value="1"/>
</dbReference>
<name>A0ABS4SDS8_9BACI</name>
<dbReference type="InterPro" id="IPR002937">
    <property type="entry name" value="Amino_oxidase"/>
</dbReference>
<dbReference type="SUPFAM" id="SSF54373">
    <property type="entry name" value="FAD-linked reductases, C-terminal domain"/>
    <property type="match status" value="1"/>
</dbReference>
<keyword evidence="3" id="KW-0560">Oxidoreductase</keyword>
<evidence type="ECO:0000313" key="4">
    <source>
        <dbReference type="Proteomes" id="UP001519294"/>
    </source>
</evidence>
<gene>
    <name evidence="3" type="ORF">J2Z81_002530</name>
</gene>
<comment type="caution">
    <text evidence="3">The sequence shown here is derived from an EMBL/GenBank/DDBJ whole genome shotgun (WGS) entry which is preliminary data.</text>
</comment>
<organism evidence="3 4">
    <name type="scientific">Virgibacillus alimentarius</name>
    <dbReference type="NCBI Taxonomy" id="698769"/>
    <lineage>
        <taxon>Bacteria</taxon>
        <taxon>Bacillati</taxon>
        <taxon>Bacillota</taxon>
        <taxon>Bacilli</taxon>
        <taxon>Bacillales</taxon>
        <taxon>Bacillaceae</taxon>
        <taxon>Virgibacillus</taxon>
    </lineage>
</organism>
<sequence>MNNPIIIVGAGLSGLRAASMLISQGIECKVLESRGRIGGRVLSKAPADRPDLGKFDLGPTWFWPQHEPVISSLVRELDLRTFEQYTEGAILFEQSQNAPVQRHVLPQGAVEKSVRLIGGIQSLIDAVAATLPHGTVELDTRVTAIRMNEEGAITLKADLADGKKESIRAGAVILALPPRIVAQRIAFSPSLPAKLTSNLMDKPTWMAGQAKAVAIYNRPFWRDDGLSGQVMSWGGPLQEIHDASSGTGYGALFGFFGIPAKIRHELGEEKVLKLVVDQLTRLFGPSAEKPISLLYKDWSSDPETAVDADFKPLKAFPKYGPPTDTTAWEKKITFAGTETSSEFGGHLEGALQAAERAVFEVIHVYKTYL</sequence>
<comment type="similarity">
    <text evidence="1">Belongs to the flavin monoamine oxidase family.</text>
</comment>
<dbReference type="Pfam" id="PF01593">
    <property type="entry name" value="Amino_oxidase"/>
    <property type="match status" value="1"/>
</dbReference>
<dbReference type="InterPro" id="IPR050703">
    <property type="entry name" value="Flavin_MAO"/>
</dbReference>
<dbReference type="RefSeq" id="WP_226371474.1">
    <property type="nucleotide sequence ID" value="NZ_JAGIKX010000028.1"/>
</dbReference>